<gene>
    <name evidence="2" type="ORF">H8E19_08025</name>
</gene>
<dbReference type="CDD" id="cd00371">
    <property type="entry name" value="HMA"/>
    <property type="match status" value="1"/>
</dbReference>
<dbReference type="Proteomes" id="UP000650524">
    <property type="component" value="Unassembled WGS sequence"/>
</dbReference>
<sequence length="122" mass="13554">MARALEELPGIKKAYAIFPEKKAIIIYDPASVAIEEMCQILFKSGYVAGPKTNERTTSAVISYESRDKSNQKDDLICYCFEYTKDDIEQDFVNNGQSLIMEKIAAEKKAGGCDCGNKNPKGK</sequence>
<organism evidence="2 3">
    <name type="scientific">Candidatus Desulfacyla euxinica</name>
    <dbReference type="NCBI Taxonomy" id="2841693"/>
    <lineage>
        <taxon>Bacteria</taxon>
        <taxon>Deltaproteobacteria</taxon>
        <taxon>Candidatus Desulfacyla</taxon>
    </lineage>
</organism>
<dbReference type="InterPro" id="IPR006121">
    <property type="entry name" value="HMA_dom"/>
</dbReference>
<dbReference type="Gene3D" id="1.10.10.1100">
    <property type="entry name" value="BFD-like [2Fe-2S]-binding domain"/>
    <property type="match status" value="1"/>
</dbReference>
<dbReference type="GO" id="GO:0046872">
    <property type="term" value="F:metal ion binding"/>
    <property type="evidence" value="ECO:0007669"/>
    <property type="project" value="InterPro"/>
</dbReference>
<protein>
    <recommendedName>
        <fullName evidence="1">HMA domain-containing protein</fullName>
    </recommendedName>
</protein>
<accession>A0A8J6MZJ2</accession>
<proteinExistence type="predicted"/>
<dbReference type="CDD" id="cd10141">
    <property type="entry name" value="CopZ-like_Fer2_BFD-like"/>
    <property type="match status" value="1"/>
</dbReference>
<dbReference type="PROSITE" id="PS50846">
    <property type="entry name" value="HMA_2"/>
    <property type="match status" value="1"/>
</dbReference>
<evidence type="ECO:0000313" key="2">
    <source>
        <dbReference type="EMBL" id="MBC8177340.1"/>
    </source>
</evidence>
<feature type="domain" description="HMA" evidence="1">
    <location>
        <begin position="1"/>
        <end position="49"/>
    </location>
</feature>
<evidence type="ECO:0000313" key="3">
    <source>
        <dbReference type="Proteomes" id="UP000650524"/>
    </source>
</evidence>
<dbReference type="InterPro" id="IPR041854">
    <property type="entry name" value="BFD-like_2Fe2S-bd_dom_sf"/>
</dbReference>
<reference evidence="2 3" key="1">
    <citation type="submission" date="2020-08" db="EMBL/GenBank/DDBJ databases">
        <title>Bridging the membrane lipid divide: bacteria of the FCB group superphylum have the potential to synthesize archaeal ether lipids.</title>
        <authorList>
            <person name="Villanueva L."/>
            <person name="Von Meijenfeldt F.A.B."/>
            <person name="Westbye A.B."/>
            <person name="Yadav S."/>
            <person name="Hopmans E.C."/>
            <person name="Dutilh B.E."/>
            <person name="Sinninghe Damste J.S."/>
        </authorList>
    </citation>
    <scope>NUCLEOTIDE SEQUENCE [LARGE SCALE GENOMIC DNA]</scope>
    <source>
        <strain evidence="2">NIOZ-UU27</strain>
    </source>
</reference>
<evidence type="ECO:0000259" key="1">
    <source>
        <dbReference type="PROSITE" id="PS50846"/>
    </source>
</evidence>
<dbReference type="EMBL" id="JACNJD010000202">
    <property type="protein sequence ID" value="MBC8177340.1"/>
    <property type="molecule type" value="Genomic_DNA"/>
</dbReference>
<dbReference type="AlphaFoldDB" id="A0A8J6MZJ2"/>
<comment type="caution">
    <text evidence="2">The sequence shown here is derived from an EMBL/GenBank/DDBJ whole genome shotgun (WGS) entry which is preliminary data.</text>
</comment>
<name>A0A8J6MZJ2_9DELT</name>